<evidence type="ECO:0000259" key="10">
    <source>
        <dbReference type="PROSITE" id="PS50102"/>
    </source>
</evidence>
<dbReference type="Proteomes" id="UP001255856">
    <property type="component" value="Unassembled WGS sequence"/>
</dbReference>
<protein>
    <recommendedName>
        <fullName evidence="8">Nuclear cap-binding protein subunit 2</fullName>
    </recommendedName>
    <alternativeName>
        <fullName evidence="8">20 kDa nuclear cap-binding protein</fullName>
    </alternativeName>
</protein>
<dbReference type="SMART" id="SM00360">
    <property type="entry name" value="RRM"/>
    <property type="match status" value="1"/>
</dbReference>
<evidence type="ECO:0000256" key="3">
    <source>
        <dbReference type="ARBA" id="ARBA00022664"/>
    </source>
</evidence>
<dbReference type="GO" id="GO:0005634">
    <property type="term" value="C:nucleus"/>
    <property type="evidence" value="ECO:0007669"/>
    <property type="project" value="UniProtKB-SubCell"/>
</dbReference>
<feature type="region of interest" description="Disordered" evidence="9">
    <location>
        <begin position="162"/>
        <end position="183"/>
    </location>
</feature>
<gene>
    <name evidence="11" type="primary">CBP20</name>
    <name evidence="11" type="ORF">QBZ16_001467</name>
</gene>
<evidence type="ECO:0000256" key="6">
    <source>
        <dbReference type="ARBA" id="ARBA00023242"/>
    </source>
</evidence>
<proteinExistence type="inferred from homology"/>
<dbReference type="Gene3D" id="3.30.70.330">
    <property type="match status" value="1"/>
</dbReference>
<evidence type="ECO:0000256" key="9">
    <source>
        <dbReference type="SAM" id="MobiDB-lite"/>
    </source>
</evidence>
<comment type="similarity">
    <text evidence="2 8">Belongs to the RRM NCBP2 family.</text>
</comment>
<evidence type="ECO:0000313" key="12">
    <source>
        <dbReference type="Proteomes" id="UP001255856"/>
    </source>
</evidence>
<evidence type="ECO:0000256" key="1">
    <source>
        <dbReference type="ARBA" id="ARBA00004123"/>
    </source>
</evidence>
<evidence type="ECO:0000256" key="2">
    <source>
        <dbReference type="ARBA" id="ARBA00010725"/>
    </source>
</evidence>
<dbReference type="PANTHER" id="PTHR18847">
    <property type="entry name" value="20 KD NUCLEAR CAP BINDING PROTEIN"/>
    <property type="match status" value="1"/>
</dbReference>
<dbReference type="InterPro" id="IPR034148">
    <property type="entry name" value="NCBP2_RRM"/>
</dbReference>
<dbReference type="GO" id="GO:0000339">
    <property type="term" value="F:RNA cap binding"/>
    <property type="evidence" value="ECO:0007669"/>
    <property type="project" value="InterPro"/>
</dbReference>
<evidence type="ECO:0000313" key="11">
    <source>
        <dbReference type="EMBL" id="KAK2075726.1"/>
    </source>
</evidence>
<name>A0AAD9ID43_PROWI</name>
<dbReference type="GO" id="GO:0005846">
    <property type="term" value="C:nuclear cap binding complex"/>
    <property type="evidence" value="ECO:0007669"/>
    <property type="project" value="InterPro"/>
</dbReference>
<dbReference type="AlphaFoldDB" id="A0AAD9ID43"/>
<organism evidence="11 12">
    <name type="scientific">Prototheca wickerhamii</name>
    <dbReference type="NCBI Taxonomy" id="3111"/>
    <lineage>
        <taxon>Eukaryota</taxon>
        <taxon>Viridiplantae</taxon>
        <taxon>Chlorophyta</taxon>
        <taxon>core chlorophytes</taxon>
        <taxon>Trebouxiophyceae</taxon>
        <taxon>Chlorellales</taxon>
        <taxon>Chlorellaceae</taxon>
        <taxon>Prototheca</taxon>
    </lineage>
</organism>
<keyword evidence="3 8" id="KW-0507">mRNA processing</keyword>
<dbReference type="PANTHER" id="PTHR18847:SF0">
    <property type="entry name" value="NUCLEAR CAP-BINDING PROTEIN SUBUNIT 2"/>
    <property type="match status" value="1"/>
</dbReference>
<dbReference type="InterPro" id="IPR000504">
    <property type="entry name" value="RRM_dom"/>
</dbReference>
<feature type="domain" description="RRM" evidence="10">
    <location>
        <begin position="35"/>
        <end position="113"/>
    </location>
</feature>
<dbReference type="Pfam" id="PF00076">
    <property type="entry name" value="RRM_1"/>
    <property type="match status" value="1"/>
</dbReference>
<keyword evidence="12" id="KW-1185">Reference proteome</keyword>
<dbReference type="CDD" id="cd12240">
    <property type="entry name" value="RRM_NCBP2"/>
    <property type="match status" value="1"/>
</dbReference>
<dbReference type="GO" id="GO:0045292">
    <property type="term" value="P:mRNA cis splicing, via spliceosome"/>
    <property type="evidence" value="ECO:0007669"/>
    <property type="project" value="InterPro"/>
</dbReference>
<keyword evidence="4 7" id="KW-0694">RNA-binding</keyword>
<sequence>MAKLLSKINPPAAQYRDRRFDGTQEKFEEALRTSTTVYVGNLSFFTTEEQIYEVFSKAGDIKRIIMGLDRQKMTPCGFCFVVYYTRADASDCVKYLNGTLLDDRAIRIDFDWGFRDGRQFGRGRSGGQVRDEYRMDYDAGRGGYGTVLRNELATRQQMLSALSGGMDEDRNPRLAARGDEEDY</sequence>
<comment type="subcellular location">
    <subcellularLocation>
        <location evidence="1 8">Nucleus</location>
    </subcellularLocation>
</comment>
<dbReference type="EMBL" id="JASFZW010000013">
    <property type="protein sequence ID" value="KAK2075726.1"/>
    <property type="molecule type" value="Genomic_DNA"/>
</dbReference>
<dbReference type="InterPro" id="IPR012677">
    <property type="entry name" value="Nucleotide-bd_a/b_plait_sf"/>
</dbReference>
<keyword evidence="5 8" id="KW-0508">mRNA splicing</keyword>
<dbReference type="InterPro" id="IPR027157">
    <property type="entry name" value="NCBP2"/>
</dbReference>
<evidence type="ECO:0000256" key="5">
    <source>
        <dbReference type="ARBA" id="ARBA00023187"/>
    </source>
</evidence>
<evidence type="ECO:0000256" key="7">
    <source>
        <dbReference type="PROSITE-ProRule" id="PRU00176"/>
    </source>
</evidence>
<accession>A0AAD9ID43</accession>
<keyword evidence="6 8" id="KW-0539">Nucleus</keyword>
<evidence type="ECO:0000256" key="8">
    <source>
        <dbReference type="RuleBase" id="RU364036"/>
    </source>
</evidence>
<dbReference type="FunFam" id="3.30.70.330:FF:000128">
    <property type="entry name" value="Nuclear cap-binding protein subunit 2"/>
    <property type="match status" value="1"/>
</dbReference>
<evidence type="ECO:0000256" key="4">
    <source>
        <dbReference type="ARBA" id="ARBA00022884"/>
    </source>
</evidence>
<dbReference type="SUPFAM" id="SSF54928">
    <property type="entry name" value="RNA-binding domain, RBD"/>
    <property type="match status" value="1"/>
</dbReference>
<feature type="compositionally biased region" description="Basic and acidic residues" evidence="9">
    <location>
        <begin position="167"/>
        <end position="183"/>
    </location>
</feature>
<comment type="caution">
    <text evidence="11">The sequence shown here is derived from an EMBL/GenBank/DDBJ whole genome shotgun (WGS) entry which is preliminary data.</text>
</comment>
<dbReference type="PROSITE" id="PS50102">
    <property type="entry name" value="RRM"/>
    <property type="match status" value="1"/>
</dbReference>
<reference evidence="11" key="1">
    <citation type="submission" date="2021-01" db="EMBL/GenBank/DDBJ databases">
        <authorList>
            <person name="Eckstrom K.M.E."/>
        </authorList>
    </citation>
    <scope>NUCLEOTIDE SEQUENCE</scope>
    <source>
        <strain evidence="11">UVCC 0001</strain>
    </source>
</reference>
<dbReference type="InterPro" id="IPR035979">
    <property type="entry name" value="RBD_domain_sf"/>
</dbReference>